<sequence>MRKLYYMGLEPYKARYTLQLQEWNRAVFEQRGIDYVIVPGETLSNDQAIVTGQVLDAHGRTYFGMSQLMNLIKMMKAGELNNEDVVYFEDMFQPGMESLPYILNQIPANHRPRIFVRCLAQSIDPDDFVHVWGMSTWMAHYEKMVDSFVDGVLATNEEMVMHMKIAGWQAPIYNISGLAFGKDEVRARVPGELKEFGDRAMRVGFAARWDQEKQPDFYMDLIESWHTQYPNHPVEFCIFSGAKLKSNNDSYMARTRDLQARGMLTIYEDLEKNDYYSLLNDTRVLFNCALQDWVSNTVSEADTLGCNVLYPAYRSFPETFANDHTRMYIPWSLDDAIAKLEDLLGYHHVSQGLISDWNDGTIDRICDILEGKGNKWLRMSTDYRKHTHETKY</sequence>
<dbReference type="Gene3D" id="3.40.50.2000">
    <property type="entry name" value="Glycogen Phosphorylase B"/>
    <property type="match status" value="1"/>
</dbReference>
<dbReference type="EMBL" id="LR797503">
    <property type="protein sequence ID" value="CAB4221103.1"/>
    <property type="molecule type" value="Genomic_DNA"/>
</dbReference>
<accession>A0A6J5SZY9</accession>
<protein>
    <submittedName>
        <fullName evidence="1">Uncharacterized protein</fullName>
    </submittedName>
</protein>
<gene>
    <name evidence="1" type="ORF">UFOVP1636_137</name>
</gene>
<proteinExistence type="predicted"/>
<reference evidence="1" key="1">
    <citation type="submission" date="2020-05" db="EMBL/GenBank/DDBJ databases">
        <authorList>
            <person name="Chiriac C."/>
            <person name="Salcher M."/>
            <person name="Ghai R."/>
            <person name="Kavagutti S V."/>
        </authorList>
    </citation>
    <scope>NUCLEOTIDE SEQUENCE</scope>
</reference>
<name>A0A6J5SZY9_9CAUD</name>
<evidence type="ECO:0000313" key="1">
    <source>
        <dbReference type="EMBL" id="CAB4221103.1"/>
    </source>
</evidence>
<organism evidence="1">
    <name type="scientific">uncultured Caudovirales phage</name>
    <dbReference type="NCBI Taxonomy" id="2100421"/>
    <lineage>
        <taxon>Viruses</taxon>
        <taxon>Duplodnaviria</taxon>
        <taxon>Heunggongvirae</taxon>
        <taxon>Uroviricota</taxon>
        <taxon>Caudoviricetes</taxon>
        <taxon>Peduoviridae</taxon>
        <taxon>Maltschvirus</taxon>
        <taxon>Maltschvirus maltsch</taxon>
    </lineage>
</organism>
<dbReference type="SUPFAM" id="SSF53756">
    <property type="entry name" value="UDP-Glycosyltransferase/glycogen phosphorylase"/>
    <property type="match status" value="1"/>
</dbReference>